<dbReference type="Gene3D" id="3.40.50.170">
    <property type="entry name" value="Formyl transferase, N-terminal domain"/>
    <property type="match status" value="1"/>
</dbReference>
<evidence type="ECO:0000256" key="3">
    <source>
        <dbReference type="ARBA" id="ARBA00012261"/>
    </source>
</evidence>
<keyword evidence="6 8" id="KW-0648">Protein biosynthesis</keyword>
<dbReference type="InterPro" id="IPR002376">
    <property type="entry name" value="Formyl_transf_N"/>
</dbReference>
<dbReference type="AlphaFoldDB" id="D5BTZ0"/>
<keyword evidence="5 8" id="KW-0808">Transferase</keyword>
<dbReference type="PANTHER" id="PTHR11138">
    <property type="entry name" value="METHIONYL-TRNA FORMYLTRANSFERASE"/>
    <property type="match status" value="1"/>
</dbReference>
<dbReference type="EC" id="2.1.2.9" evidence="3 8"/>
<dbReference type="RefSeq" id="WP_013046364.1">
    <property type="nucleotide sequence ID" value="NC_014010.1"/>
</dbReference>
<dbReference type="CDD" id="cd08646">
    <property type="entry name" value="FMT_core_Met-tRNA-FMT_N"/>
    <property type="match status" value="1"/>
</dbReference>
<feature type="domain" description="Formyl transferase C-terminal" evidence="10">
    <location>
        <begin position="205"/>
        <end position="305"/>
    </location>
</feature>
<evidence type="ECO:0000259" key="9">
    <source>
        <dbReference type="Pfam" id="PF00551"/>
    </source>
</evidence>
<dbReference type="Pfam" id="PF00551">
    <property type="entry name" value="Formyl_trans_N"/>
    <property type="match status" value="1"/>
</dbReference>
<dbReference type="InterPro" id="IPR005794">
    <property type="entry name" value="Fmt"/>
</dbReference>
<dbReference type="Pfam" id="PF02911">
    <property type="entry name" value="Formyl_trans_C"/>
    <property type="match status" value="1"/>
</dbReference>
<dbReference type="HAMAP" id="MF_00182">
    <property type="entry name" value="Formyl_trans"/>
    <property type="match status" value="1"/>
</dbReference>
<dbReference type="InterPro" id="IPR036477">
    <property type="entry name" value="Formyl_transf_N_sf"/>
</dbReference>
<proteinExistence type="inferred from homology"/>
<name>D5BTZ0_PUNMI</name>
<dbReference type="InterPro" id="IPR001555">
    <property type="entry name" value="GART_AS"/>
</dbReference>
<dbReference type="GO" id="GO:0005829">
    <property type="term" value="C:cytosol"/>
    <property type="evidence" value="ECO:0007669"/>
    <property type="project" value="TreeGrafter"/>
</dbReference>
<dbReference type="InterPro" id="IPR011034">
    <property type="entry name" value="Formyl_transferase-like_C_sf"/>
</dbReference>
<dbReference type="KEGG" id="apb:SAR116_1494"/>
<gene>
    <name evidence="8" type="primary">fmt</name>
    <name evidence="11" type="ordered locus">SAR116_1494</name>
</gene>
<dbReference type="OrthoDB" id="9802815at2"/>
<feature type="domain" description="Formyl transferase N-terminal" evidence="9">
    <location>
        <begin position="10"/>
        <end position="180"/>
    </location>
</feature>
<evidence type="ECO:0000313" key="11">
    <source>
        <dbReference type="EMBL" id="ADE39737.1"/>
    </source>
</evidence>
<dbReference type="PANTHER" id="PTHR11138:SF5">
    <property type="entry name" value="METHIONYL-TRNA FORMYLTRANSFERASE, MITOCHONDRIAL"/>
    <property type="match status" value="1"/>
</dbReference>
<dbReference type="SUPFAM" id="SSF53328">
    <property type="entry name" value="Formyltransferase"/>
    <property type="match status" value="1"/>
</dbReference>
<evidence type="ECO:0000256" key="2">
    <source>
        <dbReference type="ARBA" id="ARBA00010699"/>
    </source>
</evidence>
<dbReference type="InterPro" id="IPR005793">
    <property type="entry name" value="Formyl_trans_C"/>
</dbReference>
<sequence>MGKLRIVYMGSPDFAIPALDLLAQNHEICAVYTQPPRRSGRGMQEQPVPLARHALDMGLPVSWPTTLNDKDVQDELAAYDADLFIVVAYGLLLPQAVLDIPRYGCLNGHASLLPRWRGAAPIQRAIEAGDSETGISIMLMEAGLDTGPVLATRAIAITDDMNAGDLHDALASLNATLLNDTVASLDDALLHRTPQASDGVTYAAKISGADAHIDWQTSAAELACHIRAYAPYPGAWCNGPKGRIRILEAQPAPLPHDTAGQPGSFAGQDDKGNMLMMTGDGILCVTLVQPAGKKPMPSRNFLNGVKLAIGDMLSGSHPT</sequence>
<dbReference type="CDD" id="cd08704">
    <property type="entry name" value="Met_tRNA_FMT_C"/>
    <property type="match status" value="1"/>
</dbReference>
<evidence type="ECO:0000256" key="5">
    <source>
        <dbReference type="ARBA" id="ARBA00022679"/>
    </source>
</evidence>
<dbReference type="EMBL" id="CP001751">
    <property type="protein sequence ID" value="ADE39737.1"/>
    <property type="molecule type" value="Genomic_DNA"/>
</dbReference>
<reference evidence="11 12" key="1">
    <citation type="journal article" date="2010" name="J. Bacteriol.">
        <title>Complete genome sequence of "Candidatus Puniceispirillum marinum" IMCC1322, a representative of the SAR116 clade in the Alphaproteobacteria.</title>
        <authorList>
            <person name="Oh H.M."/>
            <person name="Kwon K.K."/>
            <person name="Kang I."/>
            <person name="Kang S.G."/>
            <person name="Lee J.H."/>
            <person name="Kim S.J."/>
            <person name="Cho J.C."/>
        </authorList>
    </citation>
    <scope>NUCLEOTIDE SEQUENCE [LARGE SCALE GENOMIC DNA]</scope>
    <source>
        <strain evidence="11 12">IMCC1322</strain>
    </source>
</reference>
<evidence type="ECO:0000256" key="7">
    <source>
        <dbReference type="ARBA" id="ARBA00048558"/>
    </source>
</evidence>
<dbReference type="InterPro" id="IPR037022">
    <property type="entry name" value="Formyl_trans_C_sf"/>
</dbReference>
<accession>D5BTZ0</accession>
<evidence type="ECO:0000256" key="4">
    <source>
        <dbReference type="ARBA" id="ARBA00016014"/>
    </source>
</evidence>
<evidence type="ECO:0000256" key="6">
    <source>
        <dbReference type="ARBA" id="ARBA00022917"/>
    </source>
</evidence>
<keyword evidence="12" id="KW-1185">Reference proteome</keyword>
<protein>
    <recommendedName>
        <fullName evidence="4 8">Methionyl-tRNA formyltransferase</fullName>
        <ecNumber evidence="3 8">2.1.2.9</ecNumber>
    </recommendedName>
</protein>
<comment type="similarity">
    <text evidence="2 8">Belongs to the Fmt family.</text>
</comment>
<dbReference type="eggNOG" id="COG0223">
    <property type="taxonomic scope" value="Bacteria"/>
</dbReference>
<evidence type="ECO:0000256" key="8">
    <source>
        <dbReference type="HAMAP-Rule" id="MF_00182"/>
    </source>
</evidence>
<dbReference type="GO" id="GO:0004479">
    <property type="term" value="F:methionyl-tRNA formyltransferase activity"/>
    <property type="evidence" value="ECO:0007669"/>
    <property type="project" value="UniProtKB-UniRule"/>
</dbReference>
<dbReference type="SUPFAM" id="SSF50486">
    <property type="entry name" value="FMT C-terminal domain-like"/>
    <property type="match status" value="1"/>
</dbReference>
<feature type="binding site" evidence="8">
    <location>
        <begin position="111"/>
        <end position="114"/>
    </location>
    <ligand>
        <name>(6S)-5,6,7,8-tetrahydrofolate</name>
        <dbReference type="ChEBI" id="CHEBI:57453"/>
    </ligand>
</feature>
<dbReference type="PROSITE" id="PS00373">
    <property type="entry name" value="GART"/>
    <property type="match status" value="1"/>
</dbReference>
<dbReference type="Proteomes" id="UP000007460">
    <property type="component" value="Chromosome"/>
</dbReference>
<dbReference type="Gene3D" id="3.10.25.10">
    <property type="entry name" value="Formyl transferase, C-terminal domain"/>
    <property type="match status" value="1"/>
</dbReference>
<dbReference type="NCBIfam" id="TIGR00460">
    <property type="entry name" value="fmt"/>
    <property type="match status" value="1"/>
</dbReference>
<evidence type="ECO:0000313" key="12">
    <source>
        <dbReference type="Proteomes" id="UP000007460"/>
    </source>
</evidence>
<evidence type="ECO:0000259" key="10">
    <source>
        <dbReference type="Pfam" id="PF02911"/>
    </source>
</evidence>
<evidence type="ECO:0000256" key="1">
    <source>
        <dbReference type="ARBA" id="ARBA00002606"/>
    </source>
</evidence>
<dbReference type="HOGENOM" id="CLU_033347_1_2_5"/>
<dbReference type="STRING" id="488538.SAR116_1494"/>
<comment type="function">
    <text evidence="1 8">Attaches a formyl group to the free amino group of methionyl-tRNA(fMet). The formyl group appears to play a dual role in the initiator identity of N-formylmethionyl-tRNA by promoting its recognition by IF2 and preventing the misappropriation of this tRNA by the elongation apparatus.</text>
</comment>
<dbReference type="InterPro" id="IPR041711">
    <property type="entry name" value="Met-tRNA-FMT_N"/>
</dbReference>
<dbReference type="InterPro" id="IPR044135">
    <property type="entry name" value="Met-tRNA-FMT_C"/>
</dbReference>
<comment type="catalytic activity">
    <reaction evidence="7 8">
        <text>L-methionyl-tRNA(fMet) + (6R)-10-formyltetrahydrofolate = N-formyl-L-methionyl-tRNA(fMet) + (6S)-5,6,7,8-tetrahydrofolate + H(+)</text>
        <dbReference type="Rhea" id="RHEA:24380"/>
        <dbReference type="Rhea" id="RHEA-COMP:9952"/>
        <dbReference type="Rhea" id="RHEA-COMP:9953"/>
        <dbReference type="ChEBI" id="CHEBI:15378"/>
        <dbReference type="ChEBI" id="CHEBI:57453"/>
        <dbReference type="ChEBI" id="CHEBI:78530"/>
        <dbReference type="ChEBI" id="CHEBI:78844"/>
        <dbReference type="ChEBI" id="CHEBI:195366"/>
        <dbReference type="EC" id="2.1.2.9"/>
    </reaction>
</comment>
<organism evidence="11 12">
    <name type="scientific">Puniceispirillum marinum (strain IMCC1322)</name>
    <dbReference type="NCBI Taxonomy" id="488538"/>
    <lineage>
        <taxon>Bacteria</taxon>
        <taxon>Pseudomonadati</taxon>
        <taxon>Pseudomonadota</taxon>
        <taxon>Alphaproteobacteria</taxon>
        <taxon>Candidatus Puniceispirillales</taxon>
        <taxon>Candidatus Puniceispirillaceae</taxon>
        <taxon>Candidatus Puniceispirillum</taxon>
    </lineage>
</organism>